<dbReference type="PROSITE" id="PS51257">
    <property type="entry name" value="PROKAR_LIPOPROTEIN"/>
    <property type="match status" value="1"/>
</dbReference>
<feature type="domain" description="Spore germination GerAC-like C-terminal" evidence="8">
    <location>
        <begin position="223"/>
        <end position="389"/>
    </location>
</feature>
<dbReference type="InterPro" id="IPR057336">
    <property type="entry name" value="GerAC_N"/>
</dbReference>
<keyword evidence="4" id="KW-0732">Signal</keyword>
<keyword evidence="11" id="KW-1185">Reference proteome</keyword>
<dbReference type="EMBL" id="JANQBD010000019">
    <property type="protein sequence ID" value="MCR8634315.1"/>
    <property type="molecule type" value="Genomic_DNA"/>
</dbReference>
<dbReference type="PANTHER" id="PTHR35789">
    <property type="entry name" value="SPORE GERMINATION PROTEIN B3"/>
    <property type="match status" value="1"/>
</dbReference>
<dbReference type="InterPro" id="IPR046953">
    <property type="entry name" value="Spore_GerAC-like_C"/>
</dbReference>
<sequence length="403" mass="45017">MKGTGIRSMLLLVIGAASCLLSGCWDRMEVNDMAIILAAGIDQGAHNEVELSLQVFIPASGNSSVMTQDSRKSSGRGEQTLVSVAKGTSLADAVSHLQERLSRRLFWGHNKIFVFGKQRAEAGVKDDLDFLLRYVEMRERADIYVSEGKAIEVMRVIPELERSSMEALRELSKTEVSTEVDLRDVIEQIVETPGQTFYVPYVLSGSAMSHENFVRNTAAPYFKGLAIFKEGKMVGNVDNNLTRGVLWLSNKIKKSTITVVPASVPGNVSISLSRNESRLKPHINANGKWGLTISIQCEGDVLQNTSSLDLMKPDQMHLIEEKASELIRSRVMGALEKIKKGMGADVFGIGEAFHRKYPRQWNKEKMKWRESFSEMDIELTIYVHILRPGIMSKNIPSLNQKER</sequence>
<dbReference type="PANTHER" id="PTHR35789:SF1">
    <property type="entry name" value="SPORE GERMINATION PROTEIN B3"/>
    <property type="match status" value="1"/>
</dbReference>
<evidence type="ECO:0000259" key="8">
    <source>
        <dbReference type="Pfam" id="PF05504"/>
    </source>
</evidence>
<keyword evidence="5" id="KW-0472">Membrane</keyword>
<comment type="subcellular location">
    <subcellularLocation>
        <location evidence="1">Membrane</location>
        <topology evidence="1">Lipid-anchor</topology>
    </subcellularLocation>
</comment>
<keyword evidence="6" id="KW-0564">Palmitate</keyword>
<dbReference type="Pfam" id="PF05504">
    <property type="entry name" value="Spore_GerAC"/>
    <property type="match status" value="1"/>
</dbReference>
<keyword evidence="7" id="KW-0449">Lipoprotein</keyword>
<accession>A0ABT1YMB3</accession>
<evidence type="ECO:0000256" key="1">
    <source>
        <dbReference type="ARBA" id="ARBA00004635"/>
    </source>
</evidence>
<dbReference type="InterPro" id="IPR038501">
    <property type="entry name" value="Spore_GerAC_C_sf"/>
</dbReference>
<dbReference type="RefSeq" id="WP_258215877.1">
    <property type="nucleotide sequence ID" value="NZ_JANQBD010000019.1"/>
</dbReference>
<evidence type="ECO:0000313" key="11">
    <source>
        <dbReference type="Proteomes" id="UP001300012"/>
    </source>
</evidence>
<comment type="similarity">
    <text evidence="2">Belongs to the GerABKC lipoprotein family.</text>
</comment>
<organism evidence="10 11">
    <name type="scientific">Paenibacillus radicis</name>
    <name type="common">ex Xue et al. 2023</name>
    <dbReference type="NCBI Taxonomy" id="2972489"/>
    <lineage>
        <taxon>Bacteria</taxon>
        <taxon>Bacillati</taxon>
        <taxon>Bacillota</taxon>
        <taxon>Bacilli</taxon>
        <taxon>Bacillales</taxon>
        <taxon>Paenibacillaceae</taxon>
        <taxon>Paenibacillus</taxon>
    </lineage>
</organism>
<reference evidence="10 11" key="1">
    <citation type="submission" date="2022-08" db="EMBL/GenBank/DDBJ databases">
        <title>Paenibacillus endoradicis sp. nov., Paenibacillus radicibacter sp. nov and Paenibacillus pararadicis sp. nov., three cold-adapted plant growth-promoting bacteria isolated from root of Larix gmelinii in Great Khingan.</title>
        <authorList>
            <person name="Xue H."/>
        </authorList>
    </citation>
    <scope>NUCLEOTIDE SEQUENCE [LARGE SCALE GENOMIC DNA]</scope>
    <source>
        <strain evidence="10 11">N5-1-1-5</strain>
    </source>
</reference>
<protein>
    <submittedName>
        <fullName evidence="10">Ger(X)C family spore germination protein</fullName>
    </submittedName>
</protein>
<name>A0ABT1YMB3_9BACL</name>
<proteinExistence type="inferred from homology"/>
<gene>
    <name evidence="10" type="ORF">NV381_24290</name>
</gene>
<comment type="caution">
    <text evidence="10">The sequence shown here is derived from an EMBL/GenBank/DDBJ whole genome shotgun (WGS) entry which is preliminary data.</text>
</comment>
<dbReference type="InterPro" id="IPR008844">
    <property type="entry name" value="Spore_GerAC-like"/>
</dbReference>
<dbReference type="Proteomes" id="UP001300012">
    <property type="component" value="Unassembled WGS sequence"/>
</dbReference>
<evidence type="ECO:0000313" key="10">
    <source>
        <dbReference type="EMBL" id="MCR8634315.1"/>
    </source>
</evidence>
<evidence type="ECO:0000256" key="7">
    <source>
        <dbReference type="ARBA" id="ARBA00023288"/>
    </source>
</evidence>
<feature type="domain" description="Spore germination protein N-terminal" evidence="9">
    <location>
        <begin position="26"/>
        <end position="202"/>
    </location>
</feature>
<keyword evidence="3" id="KW-0309">Germination</keyword>
<evidence type="ECO:0000256" key="3">
    <source>
        <dbReference type="ARBA" id="ARBA00022544"/>
    </source>
</evidence>
<evidence type="ECO:0000259" key="9">
    <source>
        <dbReference type="Pfam" id="PF25198"/>
    </source>
</evidence>
<dbReference type="NCBIfam" id="TIGR02887">
    <property type="entry name" value="spore_ger_x_C"/>
    <property type="match status" value="1"/>
</dbReference>
<dbReference type="Gene3D" id="6.20.190.10">
    <property type="entry name" value="Nutrient germinant receptor protein C, domain 1"/>
    <property type="match status" value="1"/>
</dbReference>
<dbReference type="Gene3D" id="3.30.300.210">
    <property type="entry name" value="Nutrient germinant receptor protein C, domain 3"/>
    <property type="match status" value="1"/>
</dbReference>
<dbReference type="Pfam" id="PF25198">
    <property type="entry name" value="Spore_GerAC_N"/>
    <property type="match status" value="1"/>
</dbReference>
<evidence type="ECO:0000256" key="4">
    <source>
        <dbReference type="ARBA" id="ARBA00022729"/>
    </source>
</evidence>
<evidence type="ECO:0000256" key="2">
    <source>
        <dbReference type="ARBA" id="ARBA00007886"/>
    </source>
</evidence>
<evidence type="ECO:0000256" key="5">
    <source>
        <dbReference type="ARBA" id="ARBA00023136"/>
    </source>
</evidence>
<evidence type="ECO:0000256" key="6">
    <source>
        <dbReference type="ARBA" id="ARBA00023139"/>
    </source>
</evidence>